<evidence type="ECO:0000313" key="1">
    <source>
        <dbReference type="EMBL" id="OIQ85471.1"/>
    </source>
</evidence>
<protein>
    <submittedName>
        <fullName evidence="1">Uncharacterized protein</fullName>
    </submittedName>
</protein>
<proteinExistence type="predicted"/>
<name>A0A1J5R060_9ZZZZ</name>
<dbReference type="EMBL" id="MLJW01000541">
    <property type="protein sequence ID" value="OIQ85471.1"/>
    <property type="molecule type" value="Genomic_DNA"/>
</dbReference>
<sequence>MHGAVGDLVAVLAGREPVGTVETRRDGVPAALPELLPWP</sequence>
<reference evidence="1" key="1">
    <citation type="submission" date="2016-10" db="EMBL/GenBank/DDBJ databases">
        <title>Sequence of Gallionella enrichment culture.</title>
        <authorList>
            <person name="Poehlein A."/>
            <person name="Muehling M."/>
            <person name="Daniel R."/>
        </authorList>
    </citation>
    <scope>NUCLEOTIDE SEQUENCE</scope>
</reference>
<gene>
    <name evidence="1" type="ORF">GALL_326740</name>
</gene>
<comment type="caution">
    <text evidence="1">The sequence shown here is derived from an EMBL/GenBank/DDBJ whole genome shotgun (WGS) entry which is preliminary data.</text>
</comment>
<accession>A0A1J5R060</accession>
<dbReference type="AlphaFoldDB" id="A0A1J5R060"/>
<organism evidence="1">
    <name type="scientific">mine drainage metagenome</name>
    <dbReference type="NCBI Taxonomy" id="410659"/>
    <lineage>
        <taxon>unclassified sequences</taxon>
        <taxon>metagenomes</taxon>
        <taxon>ecological metagenomes</taxon>
    </lineage>
</organism>